<evidence type="ECO:0000313" key="2">
    <source>
        <dbReference type="Proteomes" id="UP000648257"/>
    </source>
</evidence>
<sequence length="124" mass="13256">MNAPCNTSNSNAVVEAKQALITLASDIGAALNIMMADLSTSSIYSEIEGINQQINTIAHDAENGILHLNRTIKICEEIVHFNAKLIRRKSINPLIPDLLISILSSAAAQAEKALPLVRAALQPS</sequence>
<accession>A0ABR6X7A3</accession>
<keyword evidence="2" id="KW-1185">Reference proteome</keyword>
<protein>
    <submittedName>
        <fullName evidence="1">Uncharacterized protein</fullName>
    </submittedName>
</protein>
<gene>
    <name evidence="1" type="ORF">H8K52_14055</name>
</gene>
<dbReference type="Proteomes" id="UP000648257">
    <property type="component" value="Unassembled WGS sequence"/>
</dbReference>
<proteinExistence type="predicted"/>
<evidence type="ECO:0000313" key="1">
    <source>
        <dbReference type="EMBL" id="MBC3808465.1"/>
    </source>
</evidence>
<reference evidence="1 2" key="1">
    <citation type="submission" date="2020-08" db="EMBL/GenBank/DDBJ databases">
        <title>Novel species isolated from subtropical streams in China.</title>
        <authorList>
            <person name="Lu H."/>
        </authorList>
    </citation>
    <scope>NUCLEOTIDE SEQUENCE [LARGE SCALE GENOMIC DNA]</scope>
    <source>
        <strain evidence="1 2">KACC 16656</strain>
    </source>
</reference>
<dbReference type="RefSeq" id="WP_186923538.1">
    <property type="nucleotide sequence ID" value="NZ_JACOFW010000016.1"/>
</dbReference>
<name>A0ABR6X7A3_9BURK</name>
<dbReference type="EMBL" id="JACOFW010000016">
    <property type="protein sequence ID" value="MBC3808465.1"/>
    <property type="molecule type" value="Genomic_DNA"/>
</dbReference>
<comment type="caution">
    <text evidence="1">The sequence shown here is derived from an EMBL/GenBank/DDBJ whole genome shotgun (WGS) entry which is preliminary data.</text>
</comment>
<organism evidence="1 2">
    <name type="scientific">Undibacterium seohonense</name>
    <dbReference type="NCBI Taxonomy" id="1344950"/>
    <lineage>
        <taxon>Bacteria</taxon>
        <taxon>Pseudomonadati</taxon>
        <taxon>Pseudomonadota</taxon>
        <taxon>Betaproteobacteria</taxon>
        <taxon>Burkholderiales</taxon>
        <taxon>Oxalobacteraceae</taxon>
        <taxon>Undibacterium</taxon>
    </lineage>
</organism>